<organism evidence="1 2">
    <name type="scientific">Lacrimispora amygdalina</name>
    <dbReference type="NCBI Taxonomy" id="253257"/>
    <lineage>
        <taxon>Bacteria</taxon>
        <taxon>Bacillati</taxon>
        <taxon>Bacillota</taxon>
        <taxon>Clostridia</taxon>
        <taxon>Lachnospirales</taxon>
        <taxon>Lachnospiraceae</taxon>
        <taxon>Lacrimispora</taxon>
    </lineage>
</organism>
<sequence>MPRMKQAHVPGSRTLMPAVIQILQENGGTLSYSQVSHLVGFKFDIPKNLTNKLFREVGFCHGYLKRIGALAESKKGIWVLSKDYIHLSFDEAKRISYDKYDILLGRKDPE</sequence>
<accession>A0ABQ5M8P1</accession>
<protein>
    <recommendedName>
        <fullName evidence="3">Restriction system protein Mrr-like N-terminal domain-containing protein</fullName>
    </recommendedName>
</protein>
<comment type="caution">
    <text evidence="1">The sequence shown here is derived from an EMBL/GenBank/DDBJ whole genome shotgun (WGS) entry which is preliminary data.</text>
</comment>
<proteinExistence type="predicted"/>
<dbReference type="Proteomes" id="UP001419084">
    <property type="component" value="Unassembled WGS sequence"/>
</dbReference>
<keyword evidence="2" id="KW-1185">Reference proteome</keyword>
<reference evidence="1 2" key="1">
    <citation type="journal article" date="2024" name="Int. J. Syst. Evol. Microbiol.">
        <title>Lacrimispora brassicae sp. nov. isolated from fermented cabbage, and proposal of Clostridium indicum Gundawar et al. 2019 and Clostridium methoxybenzovorans Mechichi et al. 1999 as heterotypic synonyms of Lacrimispora amygdalina (Parshina et al. 2003) Haas and Blanchard 2020 and Lacrimispora indolis (McClung and McCoy 1957) Haas and Blanchard 2020, respectively.</title>
        <authorList>
            <person name="Kobayashi H."/>
            <person name="Tanizawa Y."/>
            <person name="Sakamoto M."/>
            <person name="Ohkuma M."/>
            <person name="Tohno M."/>
        </authorList>
    </citation>
    <scope>NUCLEOTIDE SEQUENCE [LARGE SCALE GENOMIC DNA]</scope>
    <source>
        <strain evidence="1 2">DSM 12857</strain>
    </source>
</reference>
<dbReference type="EMBL" id="BRPJ01000051">
    <property type="protein sequence ID" value="GLB30990.1"/>
    <property type="molecule type" value="Genomic_DNA"/>
</dbReference>
<evidence type="ECO:0000313" key="2">
    <source>
        <dbReference type="Proteomes" id="UP001419084"/>
    </source>
</evidence>
<gene>
    <name evidence="1" type="ORF">LAD12857_29130</name>
</gene>
<name>A0ABQ5M8P1_9FIRM</name>
<evidence type="ECO:0000313" key="1">
    <source>
        <dbReference type="EMBL" id="GLB30990.1"/>
    </source>
</evidence>
<evidence type="ECO:0008006" key="3">
    <source>
        <dbReference type="Google" id="ProtNLM"/>
    </source>
</evidence>
<dbReference type="RefSeq" id="WP_346065553.1">
    <property type="nucleotide sequence ID" value="NZ_BRPJ01000051.1"/>
</dbReference>